<feature type="region of interest" description="Disordered" evidence="1">
    <location>
        <begin position="56"/>
        <end position="85"/>
    </location>
</feature>
<dbReference type="EMBL" id="FUWS01000023">
    <property type="protein sequence ID" value="SKA39238.1"/>
    <property type="molecule type" value="Genomic_DNA"/>
</dbReference>
<sequence>MRLPRFQELLHRVLTEDGQASVRTFAEAGYAKRPFGEVVELPGGGQVYVQAIRRSPSDGADQKPEEPIAEGEPPAPMEPMTLAGGGTRTADVEAWIAAALANSGHRELARVDRYSTTPDLGSSDQPYGVKVTCHSTAEIHLLFVHTARASQSISADTEWKILETL</sequence>
<proteinExistence type="predicted"/>
<dbReference type="AlphaFoldDB" id="A0A1T4TG03"/>
<evidence type="ECO:0000313" key="3">
    <source>
        <dbReference type="Proteomes" id="UP000190637"/>
    </source>
</evidence>
<protein>
    <submittedName>
        <fullName evidence="2">Uncharacterized protein</fullName>
    </submittedName>
</protein>
<organism evidence="2 3">
    <name type="scientific">Marinactinospora thermotolerans DSM 45154</name>
    <dbReference type="NCBI Taxonomy" id="1122192"/>
    <lineage>
        <taxon>Bacteria</taxon>
        <taxon>Bacillati</taxon>
        <taxon>Actinomycetota</taxon>
        <taxon>Actinomycetes</taxon>
        <taxon>Streptosporangiales</taxon>
        <taxon>Nocardiopsidaceae</taxon>
        <taxon>Marinactinospora</taxon>
    </lineage>
</organism>
<keyword evidence="3" id="KW-1185">Reference proteome</keyword>
<evidence type="ECO:0000256" key="1">
    <source>
        <dbReference type="SAM" id="MobiDB-lite"/>
    </source>
</evidence>
<reference evidence="2 3" key="1">
    <citation type="submission" date="2017-02" db="EMBL/GenBank/DDBJ databases">
        <authorList>
            <person name="Peterson S.W."/>
        </authorList>
    </citation>
    <scope>NUCLEOTIDE SEQUENCE [LARGE SCALE GENOMIC DNA]</scope>
    <source>
        <strain evidence="2 3">DSM 45154</strain>
    </source>
</reference>
<evidence type="ECO:0000313" key="2">
    <source>
        <dbReference type="EMBL" id="SKA39238.1"/>
    </source>
</evidence>
<dbReference type="Proteomes" id="UP000190637">
    <property type="component" value="Unassembled WGS sequence"/>
</dbReference>
<gene>
    <name evidence="2" type="ORF">SAMN02745673_04944</name>
</gene>
<name>A0A1T4TG03_9ACTN</name>
<accession>A0A1T4TG03</accession>